<evidence type="ECO:0000313" key="2">
    <source>
        <dbReference type="EMBL" id="MCU7555559.1"/>
    </source>
</evidence>
<dbReference type="Proteomes" id="UP001209257">
    <property type="component" value="Unassembled WGS sequence"/>
</dbReference>
<proteinExistence type="predicted"/>
<evidence type="ECO:0000259" key="1">
    <source>
        <dbReference type="PROSITE" id="PS51833"/>
    </source>
</evidence>
<organism evidence="2 3">
    <name type="scientific">Alteromonas salexigens</name>
    <dbReference type="NCBI Taxonomy" id="2982530"/>
    <lineage>
        <taxon>Bacteria</taxon>
        <taxon>Pseudomonadati</taxon>
        <taxon>Pseudomonadota</taxon>
        <taxon>Gammaproteobacteria</taxon>
        <taxon>Alteromonadales</taxon>
        <taxon>Alteromonadaceae</taxon>
        <taxon>Alteromonas/Salinimonas group</taxon>
        <taxon>Alteromonas</taxon>
    </lineage>
</organism>
<gene>
    <name evidence="2" type="ORF">OCL06_13260</name>
</gene>
<dbReference type="PROSITE" id="PS51833">
    <property type="entry name" value="HDOD"/>
    <property type="match status" value="1"/>
</dbReference>
<dbReference type="InterPro" id="IPR013976">
    <property type="entry name" value="HDOD"/>
</dbReference>
<name>A0ABT2VQH7_9ALTE</name>
<dbReference type="Gene3D" id="1.10.3210.10">
    <property type="entry name" value="Hypothetical protein af1432"/>
    <property type="match status" value="1"/>
</dbReference>
<keyword evidence="3" id="KW-1185">Reference proteome</keyword>
<dbReference type="RefSeq" id="WP_262995337.1">
    <property type="nucleotide sequence ID" value="NZ_JAOTJC010000012.1"/>
</dbReference>
<accession>A0ABT2VQH7</accession>
<dbReference type="PANTHER" id="PTHR33525">
    <property type="match status" value="1"/>
</dbReference>
<sequence>MSLTKHVSQATHSFTFPDICLRIRDVLDDPRSGADDIASMISVDPSLTAKVLRLANSALFRFPAEIESITKAVNVIGGEALYNLVVAETANTAFRHFDSAKIDLDKHWFESVYCGMAAKYLAKSARLRGSERFFVMGILQNFGELVVAKNSPDAYQTYSDDERELAPEIRQLDHFGFTFNTCSGTIMESWKLPMPLYYPVLQVHRQEKIRSETDIGILACARRLTLRENQQERYAEIDVFSADIANSVKVEGETLGNTVEFANKEANKVAALIR</sequence>
<dbReference type="EMBL" id="JAOTJC010000012">
    <property type="protein sequence ID" value="MCU7555559.1"/>
    <property type="molecule type" value="Genomic_DNA"/>
</dbReference>
<feature type="domain" description="HDOD" evidence="1">
    <location>
        <begin position="13"/>
        <end position="206"/>
    </location>
</feature>
<dbReference type="SUPFAM" id="SSF109604">
    <property type="entry name" value="HD-domain/PDEase-like"/>
    <property type="match status" value="1"/>
</dbReference>
<dbReference type="Pfam" id="PF08668">
    <property type="entry name" value="HDOD"/>
    <property type="match status" value="1"/>
</dbReference>
<dbReference type="PANTHER" id="PTHR33525:SF3">
    <property type="entry name" value="RIBONUCLEASE Y"/>
    <property type="match status" value="1"/>
</dbReference>
<evidence type="ECO:0000313" key="3">
    <source>
        <dbReference type="Proteomes" id="UP001209257"/>
    </source>
</evidence>
<protein>
    <submittedName>
        <fullName evidence="2">HDOD domain-containing protein</fullName>
    </submittedName>
</protein>
<dbReference type="InterPro" id="IPR052340">
    <property type="entry name" value="RNase_Y/CdgJ"/>
</dbReference>
<comment type="caution">
    <text evidence="2">The sequence shown here is derived from an EMBL/GenBank/DDBJ whole genome shotgun (WGS) entry which is preliminary data.</text>
</comment>
<reference evidence="3" key="1">
    <citation type="submission" date="2023-07" db="EMBL/GenBank/DDBJ databases">
        <title>Study on multiphase classification of strain Alteromonas salexigens isolated from the Yellow Sea.</title>
        <authorList>
            <person name="Sun L."/>
        </authorList>
    </citation>
    <scope>NUCLEOTIDE SEQUENCE [LARGE SCALE GENOMIC DNA]</scope>
    <source>
        <strain evidence="3">ASW11-19</strain>
    </source>
</reference>